<dbReference type="InterPro" id="IPR029044">
    <property type="entry name" value="Nucleotide-diphossugar_trans"/>
</dbReference>
<comment type="caution">
    <text evidence="4">The sequence shown here is derived from an EMBL/GenBank/DDBJ whole genome shotgun (WGS) entry which is preliminary data.</text>
</comment>
<evidence type="ECO:0000313" key="3">
    <source>
        <dbReference type="EMBL" id="MCG0338483.1"/>
    </source>
</evidence>
<reference evidence="2 8" key="2">
    <citation type="journal article" date="2019" name="Nat. Med.">
        <title>A library of human gut bacterial isolates paired with longitudinal multiomics data enables mechanistic microbiome research.</title>
        <authorList>
            <person name="Poyet M."/>
            <person name="Groussin M."/>
            <person name="Gibbons S.M."/>
            <person name="Avila-Pacheco J."/>
            <person name="Jiang X."/>
            <person name="Kearney S.M."/>
            <person name="Perrotta A.R."/>
            <person name="Berdy B."/>
            <person name="Zhao S."/>
            <person name="Lieberman T.D."/>
            <person name="Swanson P.K."/>
            <person name="Smith M."/>
            <person name="Roesemann S."/>
            <person name="Alexander J.E."/>
            <person name="Rich S.A."/>
            <person name="Livny J."/>
            <person name="Vlamakis H."/>
            <person name="Clish C."/>
            <person name="Bullock K."/>
            <person name="Deik A."/>
            <person name="Scott J."/>
            <person name="Pierce K.A."/>
            <person name="Xavier R.J."/>
            <person name="Alm E.J."/>
        </authorList>
    </citation>
    <scope>NUCLEOTIDE SEQUENCE [LARGE SCALE GENOMIC DNA]</scope>
    <source>
        <strain evidence="2 8">BIOML-A98</strain>
    </source>
</reference>
<evidence type="ECO:0000313" key="2">
    <source>
        <dbReference type="EMBL" id="KAB6629067.1"/>
    </source>
</evidence>
<name>A0A413BP21_PHOVU</name>
<reference evidence="3" key="3">
    <citation type="submission" date="2022-01" db="EMBL/GenBank/DDBJ databases">
        <authorList>
            <person name="Mingchao X."/>
        </authorList>
    </citation>
    <scope>NUCLEOTIDE SEQUENCE</scope>
    <source>
        <strain evidence="3">Bv4372</strain>
    </source>
</reference>
<dbReference type="GO" id="GO:0016740">
    <property type="term" value="F:transferase activity"/>
    <property type="evidence" value="ECO:0007669"/>
    <property type="project" value="UniProtKB-KW"/>
</dbReference>
<feature type="domain" description="Glycosyltransferase 2-like" evidence="1">
    <location>
        <begin position="6"/>
        <end position="112"/>
    </location>
</feature>
<dbReference type="EMBL" id="WDAL01000095">
    <property type="protein sequence ID" value="KAB6629067.1"/>
    <property type="molecule type" value="Genomic_DNA"/>
</dbReference>
<dbReference type="AlphaFoldDB" id="A0A413BP21"/>
<organism evidence="4 6">
    <name type="scientific">Phocaeicola vulgatus</name>
    <name type="common">Bacteroides vulgatus</name>
    <dbReference type="NCBI Taxonomy" id="821"/>
    <lineage>
        <taxon>Bacteria</taxon>
        <taxon>Pseudomonadati</taxon>
        <taxon>Bacteroidota</taxon>
        <taxon>Bacteroidia</taxon>
        <taxon>Bacteroidales</taxon>
        <taxon>Bacteroidaceae</taxon>
        <taxon>Phocaeicola</taxon>
    </lineage>
</organism>
<proteinExistence type="predicted"/>
<accession>A0A413BP21</accession>
<reference evidence="6 7" key="1">
    <citation type="submission" date="2018-08" db="EMBL/GenBank/DDBJ databases">
        <title>A genome reference for cultivated species of the human gut microbiota.</title>
        <authorList>
            <person name="Zou Y."/>
            <person name="Xue W."/>
            <person name="Luo G."/>
        </authorList>
    </citation>
    <scope>NUCLEOTIDE SEQUENCE [LARGE SCALE GENOMIC DNA]</scope>
    <source>
        <strain evidence="5 7">AF12-25</strain>
        <strain evidence="4 6">AF14-8</strain>
    </source>
</reference>
<dbReference type="EMBL" id="QSAI01000080">
    <property type="protein sequence ID" value="RGW42669.1"/>
    <property type="molecule type" value="Genomic_DNA"/>
</dbReference>
<protein>
    <submittedName>
        <fullName evidence="4">Glycosyltransferase family 2 protein</fullName>
    </submittedName>
</protein>
<evidence type="ECO:0000313" key="6">
    <source>
        <dbReference type="Proteomes" id="UP000285379"/>
    </source>
</evidence>
<dbReference type="SUPFAM" id="SSF53448">
    <property type="entry name" value="Nucleotide-diphospho-sugar transferases"/>
    <property type="match status" value="1"/>
</dbReference>
<gene>
    <name evidence="5" type="ORF">DWV70_22380</name>
    <name evidence="4" type="ORF">DWW27_23985</name>
    <name evidence="2" type="ORF">GAY12_22660</name>
    <name evidence="3" type="ORF">L4X52_00505</name>
</gene>
<dbReference type="Pfam" id="PF00535">
    <property type="entry name" value="Glycos_transf_2"/>
    <property type="match status" value="1"/>
</dbReference>
<dbReference type="Proteomes" id="UP000285379">
    <property type="component" value="Unassembled WGS sequence"/>
</dbReference>
<dbReference type="RefSeq" id="WP_117695394.1">
    <property type="nucleotide sequence ID" value="NZ_JAGHEE010000003.1"/>
</dbReference>
<evidence type="ECO:0000259" key="1">
    <source>
        <dbReference type="Pfam" id="PF00535"/>
    </source>
</evidence>
<evidence type="ECO:0000313" key="4">
    <source>
        <dbReference type="EMBL" id="RGV02616.1"/>
    </source>
</evidence>
<dbReference type="Proteomes" id="UP000285469">
    <property type="component" value="Unassembled WGS sequence"/>
</dbReference>
<evidence type="ECO:0000313" key="8">
    <source>
        <dbReference type="Proteomes" id="UP000462015"/>
    </source>
</evidence>
<dbReference type="PANTHER" id="PTHR43179:SF10">
    <property type="entry name" value="GLYCOSYL TRANSFERASE"/>
    <property type="match status" value="1"/>
</dbReference>
<evidence type="ECO:0000313" key="7">
    <source>
        <dbReference type="Proteomes" id="UP000285469"/>
    </source>
</evidence>
<dbReference type="Gene3D" id="3.90.550.10">
    <property type="entry name" value="Spore Coat Polysaccharide Biosynthesis Protein SpsA, Chain A"/>
    <property type="match status" value="1"/>
</dbReference>
<evidence type="ECO:0000313" key="5">
    <source>
        <dbReference type="EMBL" id="RGW42669.1"/>
    </source>
</evidence>
<dbReference type="EMBL" id="JAKKWZ010000001">
    <property type="protein sequence ID" value="MCG0338483.1"/>
    <property type="molecule type" value="Genomic_DNA"/>
</dbReference>
<sequence>MITAAVVTFHTSRKDLIRLIDCVLHSSIDKFFIIDNSTNDALREFESTSERITYIYSDNLGFGSGHNVAINRAMDLGCDYHIIINPDIYWDENVIEKLTQFMNENRDCGLVMPKILYPNGEVQYLCKLLPTPLDLFGRRFIPFKAFQEKRNAWYEMHWSGYEKVMEVPSLSGCFMFIRTDILKRIGGFDERFFMYAEDLDLCRRIGEIARTMYYPQASVFHEYEKGSYKNRKLLRYHICSIIKYFNKWGWFIDQKRKKRNSHCIKFIEYIRN</sequence>
<dbReference type="PANTHER" id="PTHR43179">
    <property type="entry name" value="RHAMNOSYLTRANSFERASE WBBL"/>
    <property type="match status" value="1"/>
</dbReference>
<dbReference type="Proteomes" id="UP001201179">
    <property type="component" value="Unassembled WGS sequence"/>
</dbReference>
<keyword evidence="4" id="KW-0808">Transferase</keyword>
<dbReference type="InterPro" id="IPR001173">
    <property type="entry name" value="Glyco_trans_2-like"/>
</dbReference>
<dbReference type="Proteomes" id="UP000462015">
    <property type="component" value="Unassembled WGS sequence"/>
</dbReference>
<dbReference type="EMBL" id="QRYT01000133">
    <property type="protein sequence ID" value="RGV02616.1"/>
    <property type="molecule type" value="Genomic_DNA"/>
</dbReference>